<proteinExistence type="predicted"/>
<gene>
    <name evidence="2" type="ordered locus">Thicy_0515</name>
</gene>
<evidence type="ECO:0000313" key="2">
    <source>
        <dbReference type="EMBL" id="AEG31288.1"/>
    </source>
</evidence>
<evidence type="ECO:0008006" key="4">
    <source>
        <dbReference type="Google" id="ProtNLM"/>
    </source>
</evidence>
<dbReference type="EMBL" id="CP002776">
    <property type="protein sequence ID" value="AEG31288.1"/>
    <property type="molecule type" value="Genomic_DNA"/>
</dbReference>
<evidence type="ECO:0000256" key="1">
    <source>
        <dbReference type="SAM" id="Phobius"/>
    </source>
</evidence>
<dbReference type="AlphaFoldDB" id="F6DBQ2"/>
<dbReference type="HOGENOM" id="CLU_179416_1_2_6"/>
<protein>
    <recommendedName>
        <fullName evidence="4">DUF2065 domain-containing protein</fullName>
    </recommendedName>
</protein>
<evidence type="ECO:0000313" key="3">
    <source>
        <dbReference type="Proteomes" id="UP000009232"/>
    </source>
</evidence>
<sequence length="67" mass="7417">MEHPKMLTTALITALALVLILEGLLPLLFPNFWRKMVLSAAQLPIIQLRMTGLALVLIGLVLLLLWG</sequence>
<organism evidence="2 3">
    <name type="scientific">Thiomicrospira cyclica (strain DSM 14477 / JCM 11371 / ALM1)</name>
    <name type="common">Thioalkalimicrobium cyclicum</name>
    <dbReference type="NCBI Taxonomy" id="717773"/>
    <lineage>
        <taxon>Bacteria</taxon>
        <taxon>Pseudomonadati</taxon>
        <taxon>Pseudomonadota</taxon>
        <taxon>Gammaproteobacteria</taxon>
        <taxon>Thiotrichales</taxon>
        <taxon>Piscirickettsiaceae</taxon>
        <taxon>Thiomicrospira</taxon>
    </lineage>
</organism>
<accession>F6DBQ2</accession>
<reference evidence="2 3" key="1">
    <citation type="submission" date="2011-05" db="EMBL/GenBank/DDBJ databases">
        <title>Complete sequence of Thioalkalimicrobium cyclicum ALM1.</title>
        <authorList>
            <consortium name="US DOE Joint Genome Institute"/>
            <person name="Lucas S."/>
            <person name="Han J."/>
            <person name="Lapidus A."/>
            <person name="Cheng J.-F."/>
            <person name="Goodwin L."/>
            <person name="Pitluck S."/>
            <person name="Peters L."/>
            <person name="Mikhailova N."/>
            <person name="Davenport K."/>
            <person name="Han C."/>
            <person name="Tapia R."/>
            <person name="Land M."/>
            <person name="Hauser L."/>
            <person name="Kyrpides N."/>
            <person name="Ivanova N."/>
            <person name="Pagani I."/>
            <person name="Kappler U."/>
            <person name="Woyke T."/>
        </authorList>
    </citation>
    <scope>NUCLEOTIDE SEQUENCE [LARGE SCALE GENOMIC DNA]</scope>
    <source>
        <strain evidence="3">DSM 14477 / JCM 11371 / ALM1</strain>
    </source>
</reference>
<dbReference type="PANTHER" id="PTHR38602">
    <property type="entry name" value="INNER MEMBRANE PROTEIN-RELATED"/>
    <property type="match status" value="1"/>
</dbReference>
<dbReference type="Pfam" id="PF09838">
    <property type="entry name" value="DUF2065"/>
    <property type="match status" value="1"/>
</dbReference>
<feature type="transmembrane region" description="Helical" evidence="1">
    <location>
        <begin position="50"/>
        <end position="66"/>
    </location>
</feature>
<dbReference type="STRING" id="717773.Thicy_0515"/>
<feature type="transmembrane region" description="Helical" evidence="1">
    <location>
        <begin position="6"/>
        <end position="29"/>
    </location>
</feature>
<dbReference type="PANTHER" id="PTHR38602:SF1">
    <property type="entry name" value="INNER MEMBRANE PROTEIN"/>
    <property type="match status" value="1"/>
</dbReference>
<keyword evidence="1" id="KW-0472">Membrane</keyword>
<keyword evidence="1" id="KW-0812">Transmembrane</keyword>
<name>F6DBQ2_THICA</name>
<dbReference type="InterPro" id="IPR019201">
    <property type="entry name" value="DUF2065"/>
</dbReference>
<dbReference type="Proteomes" id="UP000009232">
    <property type="component" value="Chromosome"/>
</dbReference>
<keyword evidence="3" id="KW-1185">Reference proteome</keyword>
<keyword evidence="1" id="KW-1133">Transmembrane helix</keyword>
<dbReference type="KEGG" id="tcy:Thicy_0515"/>